<name>A0A381VY42_9ZZZZ</name>
<dbReference type="EMBL" id="UINC01010128">
    <property type="protein sequence ID" value="SVA45174.1"/>
    <property type="molecule type" value="Genomic_DNA"/>
</dbReference>
<dbReference type="AlphaFoldDB" id="A0A381VY42"/>
<dbReference type="GO" id="GO:0009446">
    <property type="term" value="P:putrescine biosynthetic process"/>
    <property type="evidence" value="ECO:0007669"/>
    <property type="project" value="InterPro"/>
</dbReference>
<protein>
    <recommendedName>
        <fullName evidence="3">Agmatine deiminase</fullName>
    </recommendedName>
</protein>
<dbReference type="Pfam" id="PF04371">
    <property type="entry name" value="PAD_porph"/>
    <property type="match status" value="1"/>
</dbReference>
<keyword evidence="1" id="KW-0378">Hydrolase</keyword>
<feature type="non-terminal residue" evidence="2">
    <location>
        <position position="302"/>
    </location>
</feature>
<dbReference type="GO" id="GO:0047632">
    <property type="term" value="F:agmatine deiminase activity"/>
    <property type="evidence" value="ECO:0007669"/>
    <property type="project" value="TreeGrafter"/>
</dbReference>
<organism evidence="2">
    <name type="scientific">marine metagenome</name>
    <dbReference type="NCBI Taxonomy" id="408172"/>
    <lineage>
        <taxon>unclassified sequences</taxon>
        <taxon>metagenomes</taxon>
        <taxon>ecological metagenomes</taxon>
    </lineage>
</organism>
<reference evidence="2" key="1">
    <citation type="submission" date="2018-05" db="EMBL/GenBank/DDBJ databases">
        <authorList>
            <person name="Lanie J.A."/>
            <person name="Ng W.-L."/>
            <person name="Kazmierczak K.M."/>
            <person name="Andrzejewski T.M."/>
            <person name="Davidsen T.M."/>
            <person name="Wayne K.J."/>
            <person name="Tettelin H."/>
            <person name="Glass J.I."/>
            <person name="Rusch D."/>
            <person name="Podicherti R."/>
            <person name="Tsui H.-C.T."/>
            <person name="Winkler M.E."/>
        </authorList>
    </citation>
    <scope>NUCLEOTIDE SEQUENCE</scope>
</reference>
<proteinExistence type="predicted"/>
<sequence length="302" mass="34570">MTPIMIPKNKGYQMPAEWERHECCWMQWPHDNPKFNSYAEVPTWSHFDIEKGRIAWANVANAISNFEPVKMIVHPDNIVNAKKLLNEKVKIHKFINDDAWARDSGAIFLLNKEKKLGGIDWEFNGWGKFSPYDSDNKIAKFMIENANATYFKNDMILEGGSIHTDGEGTLLTTEQCLLNKNRNPELSKEQIEENLKNYLGVNKIIWLKNGTDEGTDGHVDNIACFVAPGKILALSCSDKQDTFYDQINENLEILKKTVDSKGRALEIIELEMSYKRLIPNDDEPSSYINFYIANKGVVMPSF</sequence>
<dbReference type="InterPro" id="IPR007466">
    <property type="entry name" value="Peptidyl-Arg-deiminase_porph"/>
</dbReference>
<dbReference type="SUPFAM" id="SSF55909">
    <property type="entry name" value="Pentein"/>
    <property type="match status" value="1"/>
</dbReference>
<evidence type="ECO:0000313" key="2">
    <source>
        <dbReference type="EMBL" id="SVA45174.1"/>
    </source>
</evidence>
<dbReference type="PANTHER" id="PTHR31377">
    <property type="entry name" value="AGMATINE DEIMINASE-RELATED"/>
    <property type="match status" value="1"/>
</dbReference>
<dbReference type="Gene3D" id="3.75.10.10">
    <property type="entry name" value="L-arginine/glycine Amidinotransferase, Chain A"/>
    <property type="match status" value="1"/>
</dbReference>
<accession>A0A381VY42</accession>
<evidence type="ECO:0000256" key="1">
    <source>
        <dbReference type="ARBA" id="ARBA00022801"/>
    </source>
</evidence>
<dbReference type="GO" id="GO:0004668">
    <property type="term" value="F:protein-arginine deiminase activity"/>
    <property type="evidence" value="ECO:0007669"/>
    <property type="project" value="InterPro"/>
</dbReference>
<dbReference type="PANTHER" id="PTHR31377:SF0">
    <property type="entry name" value="AGMATINE DEIMINASE-RELATED"/>
    <property type="match status" value="1"/>
</dbReference>
<evidence type="ECO:0008006" key="3">
    <source>
        <dbReference type="Google" id="ProtNLM"/>
    </source>
</evidence>
<gene>
    <name evidence="2" type="ORF">METZ01_LOCUS98028</name>
</gene>